<dbReference type="InterPro" id="IPR050126">
    <property type="entry name" value="Ap4A_hydrolase"/>
</dbReference>
<dbReference type="Proteomes" id="UP000782241">
    <property type="component" value="Unassembled WGS sequence"/>
</dbReference>
<comment type="caution">
    <text evidence="3">The sequence shown here is derived from an EMBL/GenBank/DDBJ whole genome shotgun (WGS) entry which is preliminary data.</text>
</comment>
<dbReference type="InterPro" id="IPR029052">
    <property type="entry name" value="Metallo-depent_PP-like"/>
</dbReference>
<keyword evidence="4" id="KW-1185">Reference proteome</keyword>
<dbReference type="InterPro" id="IPR004843">
    <property type="entry name" value="Calcineurin-like_PHP"/>
</dbReference>
<reference evidence="3" key="1">
    <citation type="submission" date="2021-04" db="EMBL/GenBank/DDBJ databases">
        <title>Draft genome of Fusarium avenaceum strain F156N33, isolated from an atmospheric sample in Virginia.</title>
        <authorList>
            <person name="Yang S."/>
            <person name="Vinatzer B.A."/>
            <person name="Coleman J."/>
        </authorList>
    </citation>
    <scope>NUCLEOTIDE SEQUENCE</scope>
    <source>
        <strain evidence="3">F156N33</strain>
    </source>
</reference>
<feature type="region of interest" description="Disordered" evidence="1">
    <location>
        <begin position="130"/>
        <end position="152"/>
    </location>
</feature>
<evidence type="ECO:0000313" key="3">
    <source>
        <dbReference type="EMBL" id="KAG5659964.1"/>
    </source>
</evidence>
<name>A0A9P7H069_9HYPO</name>
<dbReference type="AlphaFoldDB" id="A0A9P7H069"/>
<accession>A0A9P7H069</accession>
<dbReference type="GO" id="GO:0016791">
    <property type="term" value="F:phosphatase activity"/>
    <property type="evidence" value="ECO:0007669"/>
    <property type="project" value="TreeGrafter"/>
</dbReference>
<dbReference type="GO" id="GO:0005737">
    <property type="term" value="C:cytoplasm"/>
    <property type="evidence" value="ECO:0007669"/>
    <property type="project" value="TreeGrafter"/>
</dbReference>
<dbReference type="PANTHER" id="PTHR42850">
    <property type="entry name" value="METALLOPHOSPHOESTERASE"/>
    <property type="match status" value="1"/>
</dbReference>
<dbReference type="Pfam" id="PF00149">
    <property type="entry name" value="Metallophos"/>
    <property type="match status" value="1"/>
</dbReference>
<evidence type="ECO:0000259" key="2">
    <source>
        <dbReference type="Pfam" id="PF00149"/>
    </source>
</evidence>
<gene>
    <name evidence="3" type="ORF">KAF25_003486</name>
</gene>
<dbReference type="SUPFAM" id="SSF56300">
    <property type="entry name" value="Metallo-dependent phosphatases"/>
    <property type="match status" value="1"/>
</dbReference>
<protein>
    <recommendedName>
        <fullName evidence="2">Calcineurin-like phosphoesterase domain-containing protein</fullName>
    </recommendedName>
</protein>
<evidence type="ECO:0000313" key="4">
    <source>
        <dbReference type="Proteomes" id="UP000782241"/>
    </source>
</evidence>
<dbReference type="EMBL" id="JAGPUO010000010">
    <property type="protein sequence ID" value="KAG5659964.1"/>
    <property type="molecule type" value="Genomic_DNA"/>
</dbReference>
<organism evidence="3 4">
    <name type="scientific">Fusarium avenaceum</name>
    <dbReference type="NCBI Taxonomy" id="40199"/>
    <lineage>
        <taxon>Eukaryota</taxon>
        <taxon>Fungi</taxon>
        <taxon>Dikarya</taxon>
        <taxon>Ascomycota</taxon>
        <taxon>Pezizomycotina</taxon>
        <taxon>Sordariomycetes</taxon>
        <taxon>Hypocreomycetidae</taxon>
        <taxon>Hypocreales</taxon>
        <taxon>Nectriaceae</taxon>
        <taxon>Fusarium</taxon>
        <taxon>Fusarium tricinctum species complex</taxon>
    </lineage>
</organism>
<dbReference type="PANTHER" id="PTHR42850:SF4">
    <property type="entry name" value="ZINC-DEPENDENT ENDOPOLYPHOSPHATASE"/>
    <property type="match status" value="1"/>
</dbReference>
<feature type="compositionally biased region" description="Basic and acidic residues" evidence="1">
    <location>
        <begin position="143"/>
        <end position="152"/>
    </location>
</feature>
<evidence type="ECO:0000256" key="1">
    <source>
        <dbReference type="SAM" id="MobiDB-lite"/>
    </source>
</evidence>
<dbReference type="GO" id="GO:0006798">
    <property type="term" value="P:polyphosphate catabolic process"/>
    <property type="evidence" value="ECO:0007669"/>
    <property type="project" value="TreeGrafter"/>
</dbReference>
<sequence>MTTEENQTGDARLSSSDLDSSRHRLQTLIQDVDATGRLIIVGDVHGHLAELKSLLQKVLYDKNNGDHLIFVGDLVNKGLDSPGVVQLAKDLGANAIRGNNEDRVLAAHSALKRGEGPGIVERLKKLALEEEKKTGDQPAPTEPKTDLKSLAPEDLKPYSAEIDFATAATLSDEQVSWLASRPLILRIKLKGGATAPPWNSGTLLVAHGGLVPLLPLEEQEPWAVMNMRGLVYPDPDASVTDEIRASLLKGAKCRARRYAAFEDVTDDELRAKLARMADLVKNGEGFSGEYKEGKIGFPLEHREGDWWINAWNRWQNSIEDPEQRSVVVYGHDARVGLQVGTEETVSEQGDSPKAVRYTYGLDSGCAYDRSLTAMVISEKEDGAGLSHSIVQVDVVKEDKEEQTV</sequence>
<dbReference type="Gene3D" id="3.60.21.10">
    <property type="match status" value="1"/>
</dbReference>
<feature type="domain" description="Calcineurin-like phosphoesterase" evidence="2">
    <location>
        <begin position="37"/>
        <end position="135"/>
    </location>
</feature>
<proteinExistence type="predicted"/>
<dbReference type="GO" id="GO:0000298">
    <property type="term" value="F:endopolyphosphatase activity"/>
    <property type="evidence" value="ECO:0007669"/>
    <property type="project" value="TreeGrafter"/>
</dbReference>